<feature type="domain" description="EamA" evidence="7">
    <location>
        <begin position="2"/>
        <end position="103"/>
    </location>
</feature>
<feature type="transmembrane region" description="Helical" evidence="6">
    <location>
        <begin position="239"/>
        <end position="255"/>
    </location>
</feature>
<keyword evidence="3 6" id="KW-0812">Transmembrane</keyword>
<evidence type="ECO:0000313" key="8">
    <source>
        <dbReference type="EMBL" id="QIK73528.1"/>
    </source>
</evidence>
<organism evidence="8 9">
    <name type="scientific">Propioniciclava coleopterorum</name>
    <dbReference type="NCBI Taxonomy" id="2714937"/>
    <lineage>
        <taxon>Bacteria</taxon>
        <taxon>Bacillati</taxon>
        <taxon>Actinomycetota</taxon>
        <taxon>Actinomycetes</taxon>
        <taxon>Propionibacteriales</taxon>
        <taxon>Propionibacteriaceae</taxon>
        <taxon>Propioniciclava</taxon>
    </lineage>
</organism>
<dbReference type="GO" id="GO:0016020">
    <property type="term" value="C:membrane"/>
    <property type="evidence" value="ECO:0007669"/>
    <property type="project" value="UniProtKB-SubCell"/>
</dbReference>
<keyword evidence="4 6" id="KW-1133">Transmembrane helix</keyword>
<evidence type="ECO:0000313" key="9">
    <source>
        <dbReference type="Proteomes" id="UP000501058"/>
    </source>
</evidence>
<dbReference type="Proteomes" id="UP000501058">
    <property type="component" value="Chromosome"/>
</dbReference>
<feature type="transmembrane region" description="Helical" evidence="6">
    <location>
        <begin position="144"/>
        <end position="171"/>
    </location>
</feature>
<dbReference type="AlphaFoldDB" id="A0A6G7YA58"/>
<accession>A0A6G7YA58</accession>
<evidence type="ECO:0000256" key="2">
    <source>
        <dbReference type="ARBA" id="ARBA00007362"/>
    </source>
</evidence>
<gene>
    <name evidence="8" type="ORF">G7070_16235</name>
</gene>
<dbReference type="Pfam" id="PF00892">
    <property type="entry name" value="EamA"/>
    <property type="match status" value="2"/>
</dbReference>
<dbReference type="PANTHER" id="PTHR32322:SF2">
    <property type="entry name" value="EAMA DOMAIN-CONTAINING PROTEIN"/>
    <property type="match status" value="1"/>
</dbReference>
<dbReference type="InterPro" id="IPR050638">
    <property type="entry name" value="AA-Vitamin_Transporters"/>
</dbReference>
<feature type="transmembrane region" description="Helical" evidence="6">
    <location>
        <begin position="34"/>
        <end position="52"/>
    </location>
</feature>
<keyword evidence="9" id="KW-1185">Reference proteome</keyword>
<comment type="similarity">
    <text evidence="2">Belongs to the EamA transporter family.</text>
</comment>
<protein>
    <submittedName>
        <fullName evidence="8">EamA family transporter</fullName>
    </submittedName>
</protein>
<sequence>MAVRLGAAALLLAIPAALALRGRRGVLRERWKPILMYGIFGGLTVQAAYFYAIQYIDIGLALLIEYLGVVLVVLWVWLRTRRRPGGLTLLGMVVAIAGLAVVLNPGDLADVDPRGLAWAALASLGMAVYFITSAGTPGIPPVAFVASGLGVGAVGLLLLGLVGLVPLTVSFADVPLFGVSLPWWVPLAELVVVAAVTAYVIGFIAARALGATVAGFVGLTEVVFAVAWAWLLLGELPGWVQLGGGLVLLLGVAAVQSGSQRDALANLDVSPEGAR</sequence>
<proteinExistence type="inferred from homology"/>
<evidence type="ECO:0000256" key="6">
    <source>
        <dbReference type="SAM" id="Phobius"/>
    </source>
</evidence>
<dbReference type="EMBL" id="CP049865">
    <property type="protein sequence ID" value="QIK73528.1"/>
    <property type="molecule type" value="Genomic_DNA"/>
</dbReference>
<name>A0A6G7YA58_9ACTN</name>
<evidence type="ECO:0000259" key="7">
    <source>
        <dbReference type="Pfam" id="PF00892"/>
    </source>
</evidence>
<evidence type="ECO:0000256" key="4">
    <source>
        <dbReference type="ARBA" id="ARBA00022989"/>
    </source>
</evidence>
<dbReference type="PANTHER" id="PTHR32322">
    <property type="entry name" value="INNER MEMBRANE TRANSPORTER"/>
    <property type="match status" value="1"/>
</dbReference>
<evidence type="ECO:0000256" key="3">
    <source>
        <dbReference type="ARBA" id="ARBA00022692"/>
    </source>
</evidence>
<feature type="domain" description="EamA" evidence="7">
    <location>
        <begin position="114"/>
        <end position="254"/>
    </location>
</feature>
<reference evidence="8 9" key="1">
    <citation type="submission" date="2020-03" db="EMBL/GenBank/DDBJ databases">
        <title>Propioniciclava sp. nov., isolated from Hydrophilus acuminatus.</title>
        <authorList>
            <person name="Hyun D.-W."/>
            <person name="Bae J.-W."/>
        </authorList>
    </citation>
    <scope>NUCLEOTIDE SEQUENCE [LARGE SCALE GENOMIC DNA]</scope>
    <source>
        <strain evidence="8 9">HDW11</strain>
    </source>
</reference>
<dbReference type="SUPFAM" id="SSF103481">
    <property type="entry name" value="Multidrug resistance efflux transporter EmrE"/>
    <property type="match status" value="2"/>
</dbReference>
<dbReference type="RefSeq" id="WP_166234596.1">
    <property type="nucleotide sequence ID" value="NZ_CP049865.1"/>
</dbReference>
<comment type="subcellular location">
    <subcellularLocation>
        <location evidence="1">Membrane</location>
        <topology evidence="1">Multi-pass membrane protein</topology>
    </subcellularLocation>
</comment>
<dbReference type="KEGG" id="prv:G7070_16235"/>
<feature type="transmembrane region" description="Helical" evidence="6">
    <location>
        <begin position="115"/>
        <end position="132"/>
    </location>
</feature>
<feature type="transmembrane region" description="Helical" evidence="6">
    <location>
        <begin position="6"/>
        <end position="22"/>
    </location>
</feature>
<feature type="transmembrane region" description="Helical" evidence="6">
    <location>
        <begin position="213"/>
        <end position="233"/>
    </location>
</feature>
<keyword evidence="5 6" id="KW-0472">Membrane</keyword>
<feature type="transmembrane region" description="Helical" evidence="6">
    <location>
        <begin position="58"/>
        <end position="78"/>
    </location>
</feature>
<evidence type="ECO:0000256" key="5">
    <source>
        <dbReference type="ARBA" id="ARBA00023136"/>
    </source>
</evidence>
<evidence type="ECO:0000256" key="1">
    <source>
        <dbReference type="ARBA" id="ARBA00004141"/>
    </source>
</evidence>
<feature type="transmembrane region" description="Helical" evidence="6">
    <location>
        <begin position="85"/>
        <end position="103"/>
    </location>
</feature>
<feature type="transmembrane region" description="Helical" evidence="6">
    <location>
        <begin position="183"/>
        <end position="206"/>
    </location>
</feature>
<dbReference type="InterPro" id="IPR037185">
    <property type="entry name" value="EmrE-like"/>
</dbReference>
<dbReference type="InterPro" id="IPR000620">
    <property type="entry name" value="EamA_dom"/>
</dbReference>